<feature type="transmembrane region" description="Helical" evidence="1">
    <location>
        <begin position="249"/>
        <end position="270"/>
    </location>
</feature>
<sequence length="494" mass="52885">MKNSILVEKIIESTKAILPVGLLGFIISIIIRVDGADLINFGIGTAMLILGLALFQIGSLSSTVALAEDIGIFITRKKKLPLFIGVALVLGLMITVAEPQLWVLSDQLKEVIPPIVLILTVSIGVAILIVLALLRILFQFSLQKMFMFLYITLFVLAGIVSFSSPDFIPVAFDSGGVTTGPMVFSFIMAFGYGISHARGDKSSELDAFGLIGIVSVGPILSVLLLGIFYNPTAPVIDTSSTLMDYLLINIVQMGIAILPFVLFFFVFQIFAFKFPKIRVYKILVSFFYTYLGLVLFLTGANGGLVNIGTYIGEYFGGNMKWLLIPLGMVFGLSVVAAEPAVIALNRQVEEVSAGAISRRIMMIALSIGVSVAVGLSMLRVVTGISIWWILLPGYGITILLTFISPKIFSSIAFDSGAAVTGVLATGFLMPLALGAAAAIPGANPLTDAFGLIALVAMTPLITIQLVGMMAQRRQHKSKSVVVEDEIIDLKGEKS</sequence>
<reference evidence="3" key="1">
    <citation type="submission" date="2023-07" db="EMBL/GenBank/DDBJ databases">
        <title>Novel Mycoplasma species identified in domestic and wild animals.</title>
        <authorList>
            <person name="Volokhov D.V."/>
            <person name="Furtak V.A."/>
            <person name="Zagorodnyaya T.A."/>
        </authorList>
    </citation>
    <scope>NUCLEOTIDE SEQUENCE [LARGE SCALE GENOMIC DNA]</scope>
    <source>
        <strain evidence="3">92-19</strain>
    </source>
</reference>
<feature type="transmembrane region" description="Helical" evidence="1">
    <location>
        <begin position="80"/>
        <end position="103"/>
    </location>
</feature>
<dbReference type="EMBL" id="JAOEGN010000005">
    <property type="protein sequence ID" value="MCU0104739.1"/>
    <property type="molecule type" value="Genomic_DNA"/>
</dbReference>
<dbReference type="InterPro" id="IPR011435">
    <property type="entry name" value="UmpAB"/>
</dbReference>
<feature type="transmembrane region" description="Helical" evidence="1">
    <location>
        <begin position="16"/>
        <end position="33"/>
    </location>
</feature>
<dbReference type="Pfam" id="PF07556">
    <property type="entry name" value="DUF1538"/>
    <property type="match status" value="2"/>
</dbReference>
<feature type="transmembrane region" description="Helical" evidence="1">
    <location>
        <begin position="384"/>
        <end position="404"/>
    </location>
</feature>
<feature type="transmembrane region" description="Helical" evidence="1">
    <location>
        <begin position="416"/>
        <end position="442"/>
    </location>
</feature>
<dbReference type="RefSeq" id="WP_262095989.1">
    <property type="nucleotide sequence ID" value="NZ_JAOEGN010000005.1"/>
</dbReference>
<comment type="caution">
    <text evidence="2">The sequence shown here is derived from an EMBL/GenBank/DDBJ whole genome shotgun (WGS) entry which is preliminary data.</text>
</comment>
<protein>
    <submittedName>
        <fullName evidence="2">DUF1538 domain-containing protein</fullName>
    </submittedName>
</protein>
<evidence type="ECO:0000256" key="1">
    <source>
        <dbReference type="SAM" id="Phobius"/>
    </source>
</evidence>
<feature type="transmembrane region" description="Helical" evidence="1">
    <location>
        <begin position="39"/>
        <end position="60"/>
    </location>
</feature>
<gene>
    <name evidence="2" type="ORF">N7603_03625</name>
</gene>
<feature type="transmembrane region" description="Helical" evidence="1">
    <location>
        <begin position="321"/>
        <end position="344"/>
    </location>
</feature>
<organism evidence="2 3">
    <name type="scientific">Paracholeplasma vituli</name>
    <dbReference type="NCBI Taxonomy" id="69473"/>
    <lineage>
        <taxon>Bacteria</taxon>
        <taxon>Bacillati</taxon>
        <taxon>Mycoplasmatota</taxon>
        <taxon>Mollicutes</taxon>
        <taxon>Acholeplasmatales</taxon>
        <taxon>Acholeplasmataceae</taxon>
        <taxon>Paracholeplasma</taxon>
    </lineage>
</organism>
<keyword evidence="3" id="KW-1185">Reference proteome</keyword>
<keyword evidence="1" id="KW-0812">Transmembrane</keyword>
<evidence type="ECO:0000313" key="2">
    <source>
        <dbReference type="EMBL" id="MCU0104739.1"/>
    </source>
</evidence>
<keyword evidence="1" id="KW-1133">Transmembrane helix</keyword>
<feature type="transmembrane region" description="Helical" evidence="1">
    <location>
        <begin position="356"/>
        <end position="378"/>
    </location>
</feature>
<feature type="transmembrane region" description="Helical" evidence="1">
    <location>
        <begin position="448"/>
        <end position="470"/>
    </location>
</feature>
<feature type="transmembrane region" description="Helical" evidence="1">
    <location>
        <begin position="115"/>
        <end position="138"/>
    </location>
</feature>
<dbReference type="Proteomes" id="UP001209076">
    <property type="component" value="Unassembled WGS sequence"/>
</dbReference>
<feature type="transmembrane region" description="Helical" evidence="1">
    <location>
        <begin position="207"/>
        <end position="229"/>
    </location>
</feature>
<evidence type="ECO:0000313" key="3">
    <source>
        <dbReference type="Proteomes" id="UP001209076"/>
    </source>
</evidence>
<feature type="transmembrane region" description="Helical" evidence="1">
    <location>
        <begin position="145"/>
        <end position="164"/>
    </location>
</feature>
<keyword evidence="1" id="KW-0472">Membrane</keyword>
<name>A0ABT2PUW0_9MOLU</name>
<proteinExistence type="predicted"/>
<feature type="transmembrane region" description="Helical" evidence="1">
    <location>
        <begin position="176"/>
        <end position="195"/>
    </location>
</feature>
<accession>A0ABT2PUW0</accession>
<feature type="transmembrane region" description="Helical" evidence="1">
    <location>
        <begin position="282"/>
        <end position="301"/>
    </location>
</feature>